<dbReference type="EMBL" id="JBHUHT010000009">
    <property type="protein sequence ID" value="MFD2095366.1"/>
    <property type="molecule type" value="Genomic_DNA"/>
</dbReference>
<dbReference type="InterPro" id="IPR001453">
    <property type="entry name" value="MoaB/Mog_dom"/>
</dbReference>
<reference evidence="4" key="1">
    <citation type="journal article" date="2019" name="Int. J. Syst. Evol. Microbiol.">
        <title>The Global Catalogue of Microorganisms (GCM) 10K type strain sequencing project: providing services to taxonomists for standard genome sequencing and annotation.</title>
        <authorList>
            <consortium name="The Broad Institute Genomics Platform"/>
            <consortium name="The Broad Institute Genome Sequencing Center for Infectious Disease"/>
            <person name="Wu L."/>
            <person name="Ma J."/>
        </authorList>
    </citation>
    <scope>NUCLEOTIDE SEQUENCE [LARGE SCALE GENOMIC DNA]</scope>
    <source>
        <strain evidence="4">CGMCC 1.10992</strain>
    </source>
</reference>
<dbReference type="PIRSF" id="PIRSF006728">
    <property type="entry name" value="CinA"/>
    <property type="match status" value="1"/>
</dbReference>
<dbReference type="NCBIfam" id="TIGR00177">
    <property type="entry name" value="molyb_syn"/>
    <property type="match status" value="1"/>
</dbReference>
<dbReference type="InterPro" id="IPR008135">
    <property type="entry name" value="Competence-induced_CinA"/>
</dbReference>
<dbReference type="Pfam" id="PF00994">
    <property type="entry name" value="MoCF_biosynth"/>
    <property type="match status" value="1"/>
</dbReference>
<comment type="caution">
    <text evidence="3">The sequence shown here is derived from an EMBL/GenBank/DDBJ whole genome shotgun (WGS) entry which is preliminary data.</text>
</comment>
<dbReference type="HAMAP" id="MF_00226_B">
    <property type="entry name" value="CinA_B"/>
    <property type="match status" value="1"/>
</dbReference>
<evidence type="ECO:0000259" key="2">
    <source>
        <dbReference type="SMART" id="SM00852"/>
    </source>
</evidence>
<proteinExistence type="inferred from homology"/>
<dbReference type="Gene3D" id="3.40.980.10">
    <property type="entry name" value="MoaB/Mog-like domain"/>
    <property type="match status" value="1"/>
</dbReference>
<name>A0ABW4XKY7_9GAMM</name>
<feature type="domain" description="MoaB/Mog" evidence="2">
    <location>
        <begin position="5"/>
        <end position="172"/>
    </location>
</feature>
<dbReference type="SMART" id="SM00852">
    <property type="entry name" value="MoCF_biosynth"/>
    <property type="match status" value="1"/>
</dbReference>
<dbReference type="RefSeq" id="WP_345338534.1">
    <property type="nucleotide sequence ID" value="NZ_BAABLI010000006.1"/>
</dbReference>
<dbReference type="InterPro" id="IPR050101">
    <property type="entry name" value="CinA"/>
</dbReference>
<protein>
    <recommendedName>
        <fullName evidence="1">CinA-like protein</fullName>
    </recommendedName>
</protein>
<dbReference type="InterPro" id="IPR036653">
    <property type="entry name" value="CinA-like_C"/>
</dbReference>
<organism evidence="3 4">
    <name type="scientific">Corallincola platygyrae</name>
    <dbReference type="NCBI Taxonomy" id="1193278"/>
    <lineage>
        <taxon>Bacteria</taxon>
        <taxon>Pseudomonadati</taxon>
        <taxon>Pseudomonadota</taxon>
        <taxon>Gammaproteobacteria</taxon>
        <taxon>Alteromonadales</taxon>
        <taxon>Psychromonadaceae</taxon>
        <taxon>Corallincola</taxon>
    </lineage>
</organism>
<evidence type="ECO:0000256" key="1">
    <source>
        <dbReference type="HAMAP-Rule" id="MF_00226"/>
    </source>
</evidence>
<dbReference type="InterPro" id="IPR008136">
    <property type="entry name" value="CinA_C"/>
</dbReference>
<accession>A0ABW4XKY7</accession>
<dbReference type="NCBIfam" id="TIGR00200">
    <property type="entry name" value="cinA_nterm"/>
    <property type="match status" value="1"/>
</dbReference>
<dbReference type="SUPFAM" id="SSF142433">
    <property type="entry name" value="CinA-like"/>
    <property type="match status" value="1"/>
</dbReference>
<keyword evidence="4" id="KW-1185">Reference proteome</keyword>
<dbReference type="PANTHER" id="PTHR13939:SF0">
    <property type="entry name" value="NMN AMIDOHYDROLASE-LIKE PROTEIN YFAY"/>
    <property type="match status" value="1"/>
</dbReference>
<sequence length="425" mass="46049">MTRIVMISTGDEVLQGDIVDTNAAWLSQQLNENGLQMSWRLTVADELSDLSRAFSEASQYADWIIVNGGLGPTSDDLSAEAAANALGEPLKEFTSWIDVLLERYQSRGRVMPESNRKQALLPVSAVLIDNPVGSACGFVIELNGARLLFTPGVPSEFKLMVKEQILPRILDAVEVTPPAMYRWLTFGLSESRLNDFLGKIELLEGMTLGYRSAMPSIEVKLKVVQGIEQQTVEHVISQIVDALGDNLFCHHNKGFAAEIQSLMLSREASLALAESCTGGMLASELVALAGSSAYFQRGYVTYSNEAKQQDINVPAQILEQYGAVSEQVAIAMAEGARAKAGTDYALSITGIAGPDGGTEEKPVGTVGFALATPDRTYSQLLRLPNRGRGLVRSVAAAMAMDMLRRYLIGKPVFGEYEFIKRVSSA</sequence>
<evidence type="ECO:0000313" key="3">
    <source>
        <dbReference type="EMBL" id="MFD2095366.1"/>
    </source>
</evidence>
<dbReference type="Proteomes" id="UP001597380">
    <property type="component" value="Unassembled WGS sequence"/>
</dbReference>
<dbReference type="Gene3D" id="3.90.950.20">
    <property type="entry name" value="CinA-like"/>
    <property type="match status" value="1"/>
</dbReference>
<dbReference type="Pfam" id="PF02464">
    <property type="entry name" value="CinA"/>
    <property type="match status" value="1"/>
</dbReference>
<dbReference type="PANTHER" id="PTHR13939">
    <property type="entry name" value="NICOTINAMIDE-NUCLEOTIDE AMIDOHYDROLASE PNCC"/>
    <property type="match status" value="1"/>
</dbReference>
<comment type="similarity">
    <text evidence="1">Belongs to the CinA family.</text>
</comment>
<evidence type="ECO:0000313" key="4">
    <source>
        <dbReference type="Proteomes" id="UP001597380"/>
    </source>
</evidence>
<dbReference type="NCBIfam" id="TIGR00199">
    <property type="entry name" value="PncC_domain"/>
    <property type="match status" value="1"/>
</dbReference>
<gene>
    <name evidence="3" type="ORF">ACFSJ3_05160</name>
</gene>
<dbReference type="InterPro" id="IPR036425">
    <property type="entry name" value="MoaB/Mog-like_dom_sf"/>
</dbReference>
<dbReference type="CDD" id="cd00885">
    <property type="entry name" value="cinA"/>
    <property type="match status" value="1"/>
</dbReference>
<dbReference type="SUPFAM" id="SSF53218">
    <property type="entry name" value="Molybdenum cofactor biosynthesis proteins"/>
    <property type="match status" value="1"/>
</dbReference>